<dbReference type="CDD" id="cd07199">
    <property type="entry name" value="Pat17_PNPLA8_PNPLA9_like"/>
    <property type="match status" value="1"/>
</dbReference>
<dbReference type="RefSeq" id="WP_079350253.1">
    <property type="nucleotide sequence ID" value="NZ_PRLG01000022.1"/>
</dbReference>
<dbReference type="PROSITE" id="PS51635">
    <property type="entry name" value="PNPLA"/>
    <property type="match status" value="1"/>
</dbReference>
<evidence type="ECO:0000256" key="1">
    <source>
        <dbReference type="ARBA" id="ARBA00023098"/>
    </source>
</evidence>
<dbReference type="GO" id="GO:0016787">
    <property type="term" value="F:hydrolase activity"/>
    <property type="evidence" value="ECO:0007669"/>
    <property type="project" value="UniProtKB-UniRule"/>
</dbReference>
<reference evidence="4 5" key="1">
    <citation type="submission" date="2018-01" db="EMBL/GenBank/DDBJ databases">
        <title>Genome sequence of the PGP bacterium Paenibacillus illinoisensis E3.</title>
        <authorList>
            <person name="Rolli E."/>
            <person name="Marasco R."/>
            <person name="Bessem C."/>
            <person name="Michoud G."/>
            <person name="Gaiarsa S."/>
            <person name="Borin S."/>
            <person name="Daffonchio D."/>
        </authorList>
    </citation>
    <scope>NUCLEOTIDE SEQUENCE [LARGE SCALE GENOMIC DNA]</scope>
    <source>
        <strain evidence="4 5">E3</strain>
    </source>
</reference>
<evidence type="ECO:0000259" key="3">
    <source>
        <dbReference type="PROSITE" id="PS51635"/>
    </source>
</evidence>
<dbReference type="AlphaFoldDB" id="A0A2W0C5J1"/>
<comment type="caution">
    <text evidence="4">The sequence shown here is derived from an EMBL/GenBank/DDBJ whole genome shotgun (WGS) entry which is preliminary data.</text>
</comment>
<dbReference type="OrthoDB" id="9807112at2"/>
<feature type="active site" description="Nucleophile" evidence="2">
    <location>
        <position position="60"/>
    </location>
</feature>
<feature type="short sequence motif" description="GXGXXG" evidence="2">
    <location>
        <begin position="26"/>
        <end position="31"/>
    </location>
</feature>
<dbReference type="GO" id="GO:0016042">
    <property type="term" value="P:lipid catabolic process"/>
    <property type="evidence" value="ECO:0007669"/>
    <property type="project" value="UniProtKB-UniRule"/>
</dbReference>
<feature type="active site" description="Proton acceptor" evidence="2">
    <location>
        <position position="188"/>
    </location>
</feature>
<feature type="domain" description="PNPLA" evidence="3">
    <location>
        <begin position="22"/>
        <end position="201"/>
    </location>
</feature>
<keyword evidence="2" id="KW-0378">Hydrolase</keyword>
<dbReference type="NCBIfam" id="NF041079">
    <property type="entry name" value="CBASS_lipase"/>
    <property type="match status" value="1"/>
</dbReference>
<evidence type="ECO:0000313" key="5">
    <source>
        <dbReference type="Proteomes" id="UP000247459"/>
    </source>
</evidence>
<dbReference type="PANTHER" id="PTHR24138">
    <property type="entry name" value="INTRACELLLAR PHOSPHOLIPASE A FAMILY"/>
    <property type="match status" value="1"/>
</dbReference>
<accession>A0A2W0C5J1</accession>
<evidence type="ECO:0000313" key="4">
    <source>
        <dbReference type="EMBL" id="PYY27144.1"/>
    </source>
</evidence>
<feature type="short sequence motif" description="DGA/G" evidence="2">
    <location>
        <begin position="188"/>
        <end position="190"/>
    </location>
</feature>
<protein>
    <recommendedName>
        <fullName evidence="3">PNPLA domain-containing protein</fullName>
    </recommendedName>
</protein>
<gene>
    <name evidence="4" type="ORF">PIL02S_04638</name>
</gene>
<keyword evidence="2" id="KW-0442">Lipid degradation</keyword>
<dbReference type="EMBL" id="PRLG01000022">
    <property type="protein sequence ID" value="PYY27144.1"/>
    <property type="molecule type" value="Genomic_DNA"/>
</dbReference>
<dbReference type="InterPro" id="IPR016035">
    <property type="entry name" value="Acyl_Trfase/lysoPLipase"/>
</dbReference>
<dbReference type="InterPro" id="IPR047156">
    <property type="entry name" value="Teg/CotR/CapV-like"/>
</dbReference>
<dbReference type="Proteomes" id="UP000247459">
    <property type="component" value="Unassembled WGS sequence"/>
</dbReference>
<organism evidence="4 5">
    <name type="scientific">Paenibacillus illinoisensis</name>
    <dbReference type="NCBI Taxonomy" id="59845"/>
    <lineage>
        <taxon>Bacteria</taxon>
        <taxon>Bacillati</taxon>
        <taxon>Bacillota</taxon>
        <taxon>Bacilli</taxon>
        <taxon>Bacillales</taxon>
        <taxon>Paenibacillaceae</taxon>
        <taxon>Paenibacillus</taxon>
    </lineage>
</organism>
<keyword evidence="1 2" id="KW-0443">Lipid metabolism</keyword>
<dbReference type="InterPro" id="IPR002641">
    <property type="entry name" value="PNPLA_dom"/>
</dbReference>
<name>A0A2W0C5J1_9BACL</name>
<dbReference type="Gene3D" id="3.40.1090.10">
    <property type="entry name" value="Cytosolic phospholipase A2 catalytic domain"/>
    <property type="match status" value="1"/>
</dbReference>
<sequence>MNWEQIKSNGWIPRDGKNLRILSLDGGGIRGIFPARYLAKFEKETGMPVNQYFDMIVGTSTGGILALGLSIGIPADELVTFYVSNAQNIFKKRMFSMRGILTNQYKNTGLREKLAEVFKDNKMIDAQTMLCIPSVEHSRASPKVFKTPHCQHLFNDAQYLMSDVALATSAAPTYFPAVSIDGNDCKIDGGLWANNPALVGIAEAFVLGYDVSTIRMLSLGTGSHIYNVNNKIAEKSSLIRYRDRIVDLTMQLQTTSAAYTAGHLLNENIHRVDFQLKQPMRLSETKLSKLNELQHEADTQFISSYMKVSSLFLQSATKSVG</sequence>
<dbReference type="SUPFAM" id="SSF52151">
    <property type="entry name" value="FabD/lysophospholipase-like"/>
    <property type="match status" value="1"/>
</dbReference>
<feature type="short sequence motif" description="GXSXG" evidence="2">
    <location>
        <begin position="58"/>
        <end position="62"/>
    </location>
</feature>
<evidence type="ECO:0000256" key="2">
    <source>
        <dbReference type="PROSITE-ProRule" id="PRU01161"/>
    </source>
</evidence>
<proteinExistence type="predicted"/>
<dbReference type="Pfam" id="PF01734">
    <property type="entry name" value="Patatin"/>
    <property type="match status" value="1"/>
</dbReference>
<dbReference type="PANTHER" id="PTHR24138:SF12">
    <property type="entry name" value="PATATIN FAMILY PROTEIN"/>
    <property type="match status" value="1"/>
</dbReference>